<protein>
    <submittedName>
        <fullName evidence="3">DUF2254 domain-containing protein</fullName>
    </submittedName>
</protein>
<keyword evidence="2" id="KW-0812">Transmembrane</keyword>
<feature type="transmembrane region" description="Helical" evidence="2">
    <location>
        <begin position="104"/>
        <end position="126"/>
    </location>
</feature>
<feature type="compositionally biased region" description="Basic and acidic residues" evidence="1">
    <location>
        <begin position="319"/>
        <end position="331"/>
    </location>
</feature>
<evidence type="ECO:0000256" key="2">
    <source>
        <dbReference type="SAM" id="Phobius"/>
    </source>
</evidence>
<keyword evidence="2" id="KW-1133">Transmembrane helix</keyword>
<evidence type="ECO:0000313" key="4">
    <source>
        <dbReference type="Proteomes" id="UP000308530"/>
    </source>
</evidence>
<keyword evidence="4" id="KW-1185">Reference proteome</keyword>
<feature type="transmembrane region" description="Helical" evidence="2">
    <location>
        <begin position="60"/>
        <end position="83"/>
    </location>
</feature>
<feature type="transmembrane region" description="Helical" evidence="2">
    <location>
        <begin position="21"/>
        <end position="40"/>
    </location>
</feature>
<accession>A0ABX6QMP9</accession>
<dbReference type="Pfam" id="PF10011">
    <property type="entry name" value="DUF2254"/>
    <property type="match status" value="1"/>
</dbReference>
<name>A0ABX6QMP9_9HYPH</name>
<dbReference type="Proteomes" id="UP000308530">
    <property type="component" value="Chromosome"/>
</dbReference>
<evidence type="ECO:0000256" key="1">
    <source>
        <dbReference type="SAM" id="MobiDB-lite"/>
    </source>
</evidence>
<keyword evidence="2" id="KW-0472">Membrane</keyword>
<dbReference type="RefSeq" id="WP_171033623.1">
    <property type="nucleotide sequence ID" value="NZ_CP058350.1"/>
</dbReference>
<gene>
    <name evidence="3" type="ORF">FE840_008535</name>
</gene>
<organism evidence="3 4">
    <name type="scientific">Peteryoungia desertarenae</name>
    <dbReference type="NCBI Taxonomy" id="1813451"/>
    <lineage>
        <taxon>Bacteria</taxon>
        <taxon>Pseudomonadati</taxon>
        <taxon>Pseudomonadota</taxon>
        <taxon>Alphaproteobacteria</taxon>
        <taxon>Hyphomicrobiales</taxon>
        <taxon>Rhizobiaceae</taxon>
        <taxon>Peteryoungia</taxon>
    </lineage>
</organism>
<sequence length="432" mass="46477">MSRRWWLLVQITKRLWFRATLYTLIAIATALLGVGFGHYIPDSLSDMVGADAVDPILTIIASSMLAVTTFSLSTLVSATSTAANGGTPRAIGLVLEDQTAQSALSTFLGAFLFSLVSLIALNTGLYGGGGRVVLFVVTLIVVALIVTMLLRWIDHLAGLGQVSETISRVTEATEQALQSLADNPCLGCSPYDTPPPLAMPLFPDETGYVRHLDTSILAEWAEKLQAHVYVAKRPGEFCSRAEPILHVVLPNGFGDDTDEAEHHLRRAFTIGANRSYDQDPLFGLTVLSEIASRALSSGINDPGTAVDVISQQARILSRAADRSAARQKDMKPTTSNTGRGPKPHRRVHAAPIEPLSLLETSFLTVARDAAGMVEVAIAQQRALAALSASRDKDYAAAARSLAKVVLDRALSKLEFEDDKARVETEHRKVLNA</sequence>
<evidence type="ECO:0000313" key="3">
    <source>
        <dbReference type="EMBL" id="QLF69586.1"/>
    </source>
</evidence>
<reference evidence="3 4" key="1">
    <citation type="submission" date="2020-06" db="EMBL/GenBank/DDBJ databases">
        <title>Genome sequence of Rhizobium sp strain ADMK78.</title>
        <authorList>
            <person name="Rahi P."/>
        </authorList>
    </citation>
    <scope>NUCLEOTIDE SEQUENCE [LARGE SCALE GENOMIC DNA]</scope>
    <source>
        <strain evidence="3 4">ADMK78</strain>
    </source>
</reference>
<dbReference type="InterPro" id="IPR018723">
    <property type="entry name" value="DUF2254_membrane"/>
</dbReference>
<dbReference type="EMBL" id="CP058350">
    <property type="protein sequence ID" value="QLF69586.1"/>
    <property type="molecule type" value="Genomic_DNA"/>
</dbReference>
<proteinExistence type="predicted"/>
<feature type="region of interest" description="Disordered" evidence="1">
    <location>
        <begin position="319"/>
        <end position="347"/>
    </location>
</feature>
<feature type="transmembrane region" description="Helical" evidence="2">
    <location>
        <begin position="132"/>
        <end position="153"/>
    </location>
</feature>